<evidence type="ECO:0000256" key="4">
    <source>
        <dbReference type="ARBA" id="ARBA00023163"/>
    </source>
</evidence>
<dbReference type="Pfam" id="PF00126">
    <property type="entry name" value="HTH_1"/>
    <property type="match status" value="1"/>
</dbReference>
<keyword evidence="3" id="KW-0238">DNA-binding</keyword>
<comment type="similarity">
    <text evidence="1">Belongs to the LysR transcriptional regulatory family.</text>
</comment>
<protein>
    <submittedName>
        <fullName evidence="6">LysR family transcriptional regulator</fullName>
    </submittedName>
</protein>
<dbReference type="Gene3D" id="3.40.190.290">
    <property type="match status" value="1"/>
</dbReference>
<reference evidence="6 7" key="1">
    <citation type="submission" date="2017-11" db="EMBL/GenBank/DDBJ databases">
        <title>Sphingomonas oleivorans sp. nov., isolated from oil-contaminated soil.</title>
        <authorList>
            <person name="Wang L."/>
            <person name="Chen L."/>
        </authorList>
    </citation>
    <scope>NUCLEOTIDE SEQUENCE [LARGE SCALE GENOMIC DNA]</scope>
    <source>
        <strain evidence="6 7">K101</strain>
    </source>
</reference>
<evidence type="ECO:0000256" key="1">
    <source>
        <dbReference type="ARBA" id="ARBA00009437"/>
    </source>
</evidence>
<dbReference type="SUPFAM" id="SSF46785">
    <property type="entry name" value="Winged helix' DNA-binding domain"/>
    <property type="match status" value="1"/>
</dbReference>
<dbReference type="EMBL" id="PHHF01000042">
    <property type="protein sequence ID" value="PTD22067.1"/>
    <property type="molecule type" value="Genomic_DNA"/>
</dbReference>
<dbReference type="InterPro" id="IPR005119">
    <property type="entry name" value="LysR_subst-bd"/>
</dbReference>
<feature type="domain" description="HTH lysR-type" evidence="5">
    <location>
        <begin position="19"/>
        <end position="76"/>
    </location>
</feature>
<dbReference type="PROSITE" id="PS50931">
    <property type="entry name" value="HTH_LYSR"/>
    <property type="match status" value="1"/>
</dbReference>
<dbReference type="Pfam" id="PF03466">
    <property type="entry name" value="LysR_substrate"/>
    <property type="match status" value="1"/>
</dbReference>
<keyword evidence="7" id="KW-1185">Reference proteome</keyword>
<dbReference type="GO" id="GO:0043565">
    <property type="term" value="F:sequence-specific DNA binding"/>
    <property type="evidence" value="ECO:0007669"/>
    <property type="project" value="TreeGrafter"/>
</dbReference>
<dbReference type="CDD" id="cd05466">
    <property type="entry name" value="PBP2_LTTR_substrate"/>
    <property type="match status" value="1"/>
</dbReference>
<dbReference type="Gene3D" id="1.10.10.10">
    <property type="entry name" value="Winged helix-like DNA-binding domain superfamily/Winged helix DNA-binding domain"/>
    <property type="match status" value="1"/>
</dbReference>
<dbReference type="GO" id="GO:0003700">
    <property type="term" value="F:DNA-binding transcription factor activity"/>
    <property type="evidence" value="ECO:0007669"/>
    <property type="project" value="InterPro"/>
</dbReference>
<evidence type="ECO:0000259" key="5">
    <source>
        <dbReference type="PROSITE" id="PS50931"/>
    </source>
</evidence>
<comment type="caution">
    <text evidence="6">The sequence shown here is derived from an EMBL/GenBank/DDBJ whole genome shotgun (WGS) entry which is preliminary data.</text>
</comment>
<dbReference type="InterPro" id="IPR058163">
    <property type="entry name" value="LysR-type_TF_proteobact-type"/>
</dbReference>
<dbReference type="PANTHER" id="PTHR30537:SF3">
    <property type="entry name" value="TRANSCRIPTIONAL REGULATORY PROTEIN"/>
    <property type="match status" value="1"/>
</dbReference>
<evidence type="ECO:0000313" key="7">
    <source>
        <dbReference type="Proteomes" id="UP000241206"/>
    </source>
</evidence>
<dbReference type="InterPro" id="IPR036388">
    <property type="entry name" value="WH-like_DNA-bd_sf"/>
</dbReference>
<dbReference type="InterPro" id="IPR036390">
    <property type="entry name" value="WH_DNA-bd_sf"/>
</dbReference>
<dbReference type="GO" id="GO:0006351">
    <property type="term" value="P:DNA-templated transcription"/>
    <property type="evidence" value="ECO:0007669"/>
    <property type="project" value="TreeGrafter"/>
</dbReference>
<dbReference type="SUPFAM" id="SSF53850">
    <property type="entry name" value="Periplasmic binding protein-like II"/>
    <property type="match status" value="1"/>
</dbReference>
<name>A0A2T4HZY7_9SPHN</name>
<accession>A0A2T4HZY7</accession>
<keyword evidence="4" id="KW-0804">Transcription</keyword>
<sequence>MCIYAHDSPSRACQTGPMLDWDNLRIFLTAVRAGNYTAAARRLRIDRTTVGRRLDRLERQLGVPLFEQGEDGYHPTVAGRRVLEIADRMEELADGLAEEIGGRARAPAGHVRVIIAADLGAELMPDLAAFAAAHPDIRLSIQSSADPCEDVIQRKSDIGLCLVDQQPDHLRGRRVGTLRQAPYAAVAYADREKPADPGAVAHWICCAGRPPLPAMRRWDGAIADRAAVAAYVDSWAALRGAVDQGLGAAFLWTFAADPAPGLRRIAPPDPAIGIDLWLLVRDDVPMEQATRAFLHDMADRLSRRIAPAD</sequence>
<organism evidence="6 7">
    <name type="scientific">Edaphosphingomonas fennica</name>
    <dbReference type="NCBI Taxonomy" id="114404"/>
    <lineage>
        <taxon>Bacteria</taxon>
        <taxon>Pseudomonadati</taxon>
        <taxon>Pseudomonadota</taxon>
        <taxon>Alphaproteobacteria</taxon>
        <taxon>Sphingomonadales</taxon>
        <taxon>Rhizorhabdaceae</taxon>
        <taxon>Edaphosphingomonas</taxon>
    </lineage>
</organism>
<evidence type="ECO:0000256" key="3">
    <source>
        <dbReference type="ARBA" id="ARBA00023125"/>
    </source>
</evidence>
<evidence type="ECO:0000256" key="2">
    <source>
        <dbReference type="ARBA" id="ARBA00023015"/>
    </source>
</evidence>
<dbReference type="PANTHER" id="PTHR30537">
    <property type="entry name" value="HTH-TYPE TRANSCRIPTIONAL REGULATOR"/>
    <property type="match status" value="1"/>
</dbReference>
<dbReference type="AlphaFoldDB" id="A0A2T4HZY7"/>
<gene>
    <name evidence="6" type="ORF">CV103_09830</name>
</gene>
<evidence type="ECO:0000313" key="6">
    <source>
        <dbReference type="EMBL" id="PTD22067.1"/>
    </source>
</evidence>
<keyword evidence="2" id="KW-0805">Transcription regulation</keyword>
<dbReference type="InterPro" id="IPR000847">
    <property type="entry name" value="LysR_HTH_N"/>
</dbReference>
<proteinExistence type="inferred from homology"/>
<dbReference type="Proteomes" id="UP000241206">
    <property type="component" value="Unassembled WGS sequence"/>
</dbReference>